<dbReference type="GO" id="GO:0005886">
    <property type="term" value="C:plasma membrane"/>
    <property type="evidence" value="ECO:0007669"/>
    <property type="project" value="TreeGrafter"/>
</dbReference>
<feature type="transmembrane region" description="Helical" evidence="10">
    <location>
        <begin position="106"/>
        <end position="128"/>
    </location>
</feature>
<dbReference type="Proteomes" id="UP000295718">
    <property type="component" value="Unassembled WGS sequence"/>
</dbReference>
<reference evidence="13 14" key="1">
    <citation type="submission" date="2019-03" db="EMBL/GenBank/DDBJ databases">
        <title>Genomic Encyclopedia of Type Strains, Phase IV (KMG-IV): sequencing the most valuable type-strain genomes for metagenomic binning, comparative biology and taxonomic classification.</title>
        <authorList>
            <person name="Goeker M."/>
        </authorList>
    </citation>
    <scope>NUCLEOTIDE SEQUENCE [LARGE SCALE GENOMIC DNA]</scope>
    <source>
        <strain evidence="13 14">DSM 100556</strain>
    </source>
</reference>
<sequence length="444" mass="49318">MGSDPVARTIILQLLFLVFLTLVNAFFAGAEMAVVSVNKNKIKRLAGGGSKKAALILRLSENSTNFLSTIQVAITFAGFFSSASAATGISQILAGKMEELSVPYSGTVAVVTVTLILSYFTLVFGELVPKRVALQKAESFSLFCVTPIYYVSIALAPFIKLLSLSTNGFLHLIGMKSASLEEEVSEEEIKSLLETGQETGVFNDIEKEMITSIFSFDDKKAKEVMTPRQDMIAIDISKYRDEYLDTILQSKRSRIPVYDRNMDTIIGILSVKDFMIKAKEQSFTNVDIRTLLQKPYFVPENQKIDKLFQEMQKSKIHMAVLVDEYGGVSGLVTLEDLIEEIVGDIWEEYEEADTGIVELSSGAYHIPGSMPIYDLNEELHLHLTSNCDTLSGYLIEQLGYIPEETQLPLTLKTPEANFSITELKDRVITSATAEIINKQKENES</sequence>
<evidence type="ECO:0000313" key="14">
    <source>
        <dbReference type="Proteomes" id="UP000295718"/>
    </source>
</evidence>
<evidence type="ECO:0000256" key="2">
    <source>
        <dbReference type="ARBA" id="ARBA00006337"/>
    </source>
</evidence>
<dbReference type="CDD" id="cd04590">
    <property type="entry name" value="CBS_pair_CorC_HlyC_assoc"/>
    <property type="match status" value="1"/>
</dbReference>
<dbReference type="SUPFAM" id="SSF56176">
    <property type="entry name" value="FAD-binding/transporter-associated domain-like"/>
    <property type="match status" value="1"/>
</dbReference>
<feature type="domain" description="CBS" evidence="11">
    <location>
        <begin position="225"/>
        <end position="288"/>
    </location>
</feature>
<feature type="domain" description="CNNM transmembrane" evidence="12">
    <location>
        <begin position="6"/>
        <end position="206"/>
    </location>
</feature>
<dbReference type="InterPro" id="IPR005170">
    <property type="entry name" value="Transptr-assoc_dom"/>
</dbReference>
<keyword evidence="6 8" id="KW-0129">CBS domain</keyword>
<dbReference type="InterPro" id="IPR036318">
    <property type="entry name" value="FAD-bd_PCMH-like_sf"/>
</dbReference>
<evidence type="ECO:0000256" key="3">
    <source>
        <dbReference type="ARBA" id="ARBA00022692"/>
    </source>
</evidence>
<protein>
    <submittedName>
        <fullName evidence="13">Putative hemolysin</fullName>
    </submittedName>
</protein>
<feature type="transmembrane region" description="Helical" evidence="10">
    <location>
        <begin position="66"/>
        <end position="94"/>
    </location>
</feature>
<dbReference type="Gene3D" id="3.30.465.10">
    <property type="match status" value="1"/>
</dbReference>
<evidence type="ECO:0000256" key="4">
    <source>
        <dbReference type="ARBA" id="ARBA00022737"/>
    </source>
</evidence>
<feature type="transmembrane region" description="Helical" evidence="10">
    <location>
        <begin position="12"/>
        <end position="35"/>
    </location>
</feature>
<feature type="transmembrane region" description="Helical" evidence="10">
    <location>
        <begin position="140"/>
        <end position="159"/>
    </location>
</feature>
<dbReference type="SMART" id="SM01091">
    <property type="entry name" value="CorC_HlyC"/>
    <property type="match status" value="1"/>
</dbReference>
<evidence type="ECO:0000256" key="9">
    <source>
        <dbReference type="PROSITE-ProRule" id="PRU01193"/>
    </source>
</evidence>
<keyword evidence="14" id="KW-1185">Reference proteome</keyword>
<dbReference type="Pfam" id="PF01595">
    <property type="entry name" value="CNNM"/>
    <property type="match status" value="1"/>
</dbReference>
<evidence type="ECO:0000256" key="5">
    <source>
        <dbReference type="ARBA" id="ARBA00022989"/>
    </source>
</evidence>
<dbReference type="AlphaFoldDB" id="A0A4R1R4D5"/>
<evidence type="ECO:0000256" key="8">
    <source>
        <dbReference type="PROSITE-ProRule" id="PRU00703"/>
    </source>
</evidence>
<keyword evidence="5 9" id="KW-1133">Transmembrane helix</keyword>
<organism evidence="13 14">
    <name type="scientific">Kineothrix alysoides</name>
    <dbReference type="NCBI Taxonomy" id="1469948"/>
    <lineage>
        <taxon>Bacteria</taxon>
        <taxon>Bacillati</taxon>
        <taxon>Bacillota</taxon>
        <taxon>Clostridia</taxon>
        <taxon>Lachnospirales</taxon>
        <taxon>Lachnospiraceae</taxon>
        <taxon>Kineothrix</taxon>
    </lineage>
</organism>
<dbReference type="Pfam" id="PF00571">
    <property type="entry name" value="CBS"/>
    <property type="match status" value="1"/>
</dbReference>
<keyword evidence="4" id="KW-0677">Repeat</keyword>
<evidence type="ECO:0000313" key="13">
    <source>
        <dbReference type="EMBL" id="TCL60309.1"/>
    </source>
</evidence>
<dbReference type="RefSeq" id="WP_031388829.1">
    <property type="nucleotide sequence ID" value="NZ_JPNB01000001.1"/>
</dbReference>
<dbReference type="Gene3D" id="3.10.580.10">
    <property type="entry name" value="CBS-domain"/>
    <property type="match status" value="1"/>
</dbReference>
<evidence type="ECO:0000256" key="7">
    <source>
        <dbReference type="ARBA" id="ARBA00023136"/>
    </source>
</evidence>
<dbReference type="InterPro" id="IPR044751">
    <property type="entry name" value="Ion_transp-like_CBS"/>
</dbReference>
<evidence type="ECO:0000256" key="6">
    <source>
        <dbReference type="ARBA" id="ARBA00023122"/>
    </source>
</evidence>
<comment type="caution">
    <text evidence="13">The sequence shown here is derived from an EMBL/GenBank/DDBJ whole genome shotgun (WGS) entry which is preliminary data.</text>
</comment>
<accession>A0A4R1R4D5</accession>
<dbReference type="SUPFAM" id="SSF54631">
    <property type="entry name" value="CBS-domain pair"/>
    <property type="match status" value="1"/>
</dbReference>
<dbReference type="PROSITE" id="PS51846">
    <property type="entry name" value="CNNM"/>
    <property type="match status" value="1"/>
</dbReference>
<dbReference type="STRING" id="1469948.GCA_000732725_00042"/>
<dbReference type="OrthoDB" id="9798188at2"/>
<dbReference type="InterPro" id="IPR016169">
    <property type="entry name" value="FAD-bd_PCMH_sub2"/>
</dbReference>
<name>A0A4R1R4D5_9FIRM</name>
<dbReference type="GO" id="GO:0050660">
    <property type="term" value="F:flavin adenine dinucleotide binding"/>
    <property type="evidence" value="ECO:0007669"/>
    <property type="project" value="InterPro"/>
</dbReference>
<dbReference type="InterPro" id="IPR000644">
    <property type="entry name" value="CBS_dom"/>
</dbReference>
<evidence type="ECO:0000259" key="12">
    <source>
        <dbReference type="PROSITE" id="PS51846"/>
    </source>
</evidence>
<evidence type="ECO:0000259" key="11">
    <source>
        <dbReference type="PROSITE" id="PS51371"/>
    </source>
</evidence>
<dbReference type="InterPro" id="IPR046342">
    <property type="entry name" value="CBS_dom_sf"/>
</dbReference>
<keyword evidence="7 9" id="KW-0472">Membrane</keyword>
<dbReference type="PROSITE" id="PS51371">
    <property type="entry name" value="CBS"/>
    <property type="match status" value="2"/>
</dbReference>
<gene>
    <name evidence="13" type="ORF">EDD76_1023</name>
</gene>
<evidence type="ECO:0000256" key="1">
    <source>
        <dbReference type="ARBA" id="ARBA00004141"/>
    </source>
</evidence>
<comment type="similarity">
    <text evidence="2">Belongs to the UPF0053 family.</text>
</comment>
<dbReference type="Pfam" id="PF03471">
    <property type="entry name" value="CorC_HlyC"/>
    <property type="match status" value="1"/>
</dbReference>
<feature type="domain" description="CBS" evidence="11">
    <location>
        <begin position="291"/>
        <end position="348"/>
    </location>
</feature>
<keyword evidence="3 9" id="KW-0812">Transmembrane</keyword>
<dbReference type="PANTHER" id="PTHR22777:SF17">
    <property type="entry name" value="UPF0053 PROTEIN SLL0260"/>
    <property type="match status" value="1"/>
</dbReference>
<comment type="subcellular location">
    <subcellularLocation>
        <location evidence="1">Membrane</location>
        <topology evidence="1">Multi-pass membrane protein</topology>
    </subcellularLocation>
</comment>
<evidence type="ECO:0000256" key="10">
    <source>
        <dbReference type="SAM" id="Phobius"/>
    </source>
</evidence>
<dbReference type="InterPro" id="IPR002550">
    <property type="entry name" value="CNNM"/>
</dbReference>
<dbReference type="FunFam" id="3.10.580.10:FF:000002">
    <property type="entry name" value="Magnesium/cobalt efflux protein CorC"/>
    <property type="match status" value="1"/>
</dbReference>
<dbReference type="PANTHER" id="PTHR22777">
    <property type="entry name" value="HEMOLYSIN-RELATED"/>
    <property type="match status" value="1"/>
</dbReference>
<dbReference type="EMBL" id="SLUO01000002">
    <property type="protein sequence ID" value="TCL60309.1"/>
    <property type="molecule type" value="Genomic_DNA"/>
</dbReference>
<proteinExistence type="inferred from homology"/>